<keyword evidence="1" id="KW-0175">Coiled coil</keyword>
<evidence type="ECO:0000256" key="1">
    <source>
        <dbReference type="SAM" id="Coils"/>
    </source>
</evidence>
<name>A0A5N5P540_9ROSI</name>
<accession>A0A5N5P540</accession>
<dbReference type="InterPro" id="IPR044243">
    <property type="entry name" value="FLU"/>
</dbReference>
<evidence type="ECO:0000313" key="2">
    <source>
        <dbReference type="EMBL" id="KAB5574043.1"/>
    </source>
</evidence>
<keyword evidence="3" id="KW-1185">Reference proteome</keyword>
<dbReference type="GO" id="GO:0015995">
    <property type="term" value="P:chlorophyll biosynthetic process"/>
    <property type="evidence" value="ECO:0007669"/>
    <property type="project" value="InterPro"/>
</dbReference>
<dbReference type="SUPFAM" id="SSF48452">
    <property type="entry name" value="TPR-like"/>
    <property type="match status" value="1"/>
</dbReference>
<comment type="caution">
    <text evidence="2">The sequence shown here is derived from an EMBL/GenBank/DDBJ whole genome shotgun (WGS) entry which is preliminary data.</text>
</comment>
<dbReference type="AlphaFoldDB" id="A0A5N5P540"/>
<dbReference type="PANTHER" id="PTHR47310:SF2">
    <property type="entry name" value="PROTEIN FLUORESCENT IN BLUE LIGHT, CHLOROPLASTIC"/>
    <property type="match status" value="1"/>
</dbReference>
<dbReference type="PANTHER" id="PTHR47310">
    <property type="entry name" value="PROTEIN FLUORESCENT IN BLUE LIGHT, CHLOROPLASTIC"/>
    <property type="match status" value="1"/>
</dbReference>
<dbReference type="Proteomes" id="UP000326939">
    <property type="component" value="Chromosome 1"/>
</dbReference>
<dbReference type="PROSITE" id="PS50293">
    <property type="entry name" value="TPR_REGION"/>
    <property type="match status" value="1"/>
</dbReference>
<feature type="coiled-coil region" evidence="1">
    <location>
        <begin position="229"/>
        <end position="256"/>
    </location>
</feature>
<dbReference type="InterPro" id="IPR011990">
    <property type="entry name" value="TPR-like_helical_dom_sf"/>
</dbReference>
<dbReference type="Gene3D" id="1.25.40.10">
    <property type="entry name" value="Tetratricopeptide repeat domain"/>
    <property type="match status" value="2"/>
</dbReference>
<dbReference type="EMBL" id="VDCV01000001">
    <property type="protein sequence ID" value="KAB5574043.1"/>
    <property type="molecule type" value="Genomic_DNA"/>
</dbReference>
<organism evidence="2 3">
    <name type="scientific">Salix brachista</name>
    <dbReference type="NCBI Taxonomy" id="2182728"/>
    <lineage>
        <taxon>Eukaryota</taxon>
        <taxon>Viridiplantae</taxon>
        <taxon>Streptophyta</taxon>
        <taxon>Embryophyta</taxon>
        <taxon>Tracheophyta</taxon>
        <taxon>Spermatophyta</taxon>
        <taxon>Magnoliopsida</taxon>
        <taxon>eudicotyledons</taxon>
        <taxon>Gunneridae</taxon>
        <taxon>Pentapetalae</taxon>
        <taxon>rosids</taxon>
        <taxon>fabids</taxon>
        <taxon>Malpighiales</taxon>
        <taxon>Salicaceae</taxon>
        <taxon>Saliceae</taxon>
        <taxon>Salix</taxon>
    </lineage>
</organism>
<evidence type="ECO:0000313" key="3">
    <source>
        <dbReference type="Proteomes" id="UP000326939"/>
    </source>
</evidence>
<dbReference type="Pfam" id="PF13424">
    <property type="entry name" value="TPR_12"/>
    <property type="match status" value="1"/>
</dbReference>
<sequence>MAVMIRCCSCFSSPPSSDHIISPKPHLPAGKLASLLFKAQKLTSSSGDASSILSASRHKLPGSESVLKRPASDGHQNTVQAPPVCDFFFEILSAHQGTPLCGSVHPSKHHCISLLLSQMTFHAAFYVQQKVMDDGNIQLRSSAMTFLVTNALMWTTPLEALAETCEADSSIFNMPLLLFVALVGATVGDNVCSFEVRASKCLKFKAQGSWSFDQDHQAEDCAYVTGLLARQRKGELQRLNEQLRQINAALRRQVKIESYAPTLSYAPVGSRILESEVIVDPRKEELISQLKAGKNFLRNQDPEKAFVEFKSALELAQNLKDPIEEKKAARGLDELDIACPATLHKCMFDWSLTEPKLLNSGASLQRQGKLQEAIKYHSLVLALSKREGEESGNTEAYGAIADCYTELGDLEQAAKFYDKYIARLETD</sequence>
<proteinExistence type="predicted"/>
<dbReference type="InterPro" id="IPR019734">
    <property type="entry name" value="TPR_rpt"/>
</dbReference>
<gene>
    <name evidence="2" type="ORF">DKX38_001237</name>
</gene>
<dbReference type="SMART" id="SM00028">
    <property type="entry name" value="TPR"/>
    <property type="match status" value="3"/>
</dbReference>
<reference evidence="3" key="1">
    <citation type="journal article" date="2019" name="Gigascience">
        <title>De novo genome assembly of the endangered Acer yangbiense, a plant species with extremely small populations endemic to Yunnan Province, China.</title>
        <authorList>
            <person name="Yang J."/>
            <person name="Wariss H.M."/>
            <person name="Tao L."/>
            <person name="Zhang R."/>
            <person name="Yun Q."/>
            <person name="Hollingsworth P."/>
            <person name="Dao Z."/>
            <person name="Luo G."/>
            <person name="Guo H."/>
            <person name="Ma Y."/>
            <person name="Sun W."/>
        </authorList>
    </citation>
    <scope>NUCLEOTIDE SEQUENCE [LARGE SCALE GENOMIC DNA]</scope>
    <source>
        <strain evidence="3">cv. br00</strain>
    </source>
</reference>
<protein>
    <submittedName>
        <fullName evidence="2">Uncharacterized protein</fullName>
    </submittedName>
</protein>